<sequence length="116" mass="12226">MGCTPSKSCATTYTHEQVCRDWDTCSTLVPSLKSSVSTPQRLSSGLCLEAGGGKQTFLTVPCRDSQTRSLSLPSSPDAWSTSSPQCPLLACTQPSAKLSCSDTDASDSETPSSNER</sequence>
<dbReference type="AlphaFoldDB" id="A0A9D3T253"/>
<dbReference type="Proteomes" id="UP001046870">
    <property type="component" value="Chromosome 12"/>
</dbReference>
<dbReference type="EMBL" id="JAFDVH010000012">
    <property type="protein sequence ID" value="KAG7467087.1"/>
    <property type="molecule type" value="Genomic_DNA"/>
</dbReference>
<protein>
    <submittedName>
        <fullName evidence="2">Uncharacterized protein</fullName>
    </submittedName>
</protein>
<evidence type="ECO:0000313" key="2">
    <source>
        <dbReference type="EMBL" id="KAG7467087.1"/>
    </source>
</evidence>
<name>A0A9D3T253_MEGAT</name>
<proteinExistence type="predicted"/>
<keyword evidence="3" id="KW-1185">Reference proteome</keyword>
<comment type="caution">
    <text evidence="2">The sequence shown here is derived from an EMBL/GenBank/DDBJ whole genome shotgun (WGS) entry which is preliminary data.</text>
</comment>
<feature type="region of interest" description="Disordered" evidence="1">
    <location>
        <begin position="95"/>
        <end position="116"/>
    </location>
</feature>
<reference evidence="2" key="1">
    <citation type="submission" date="2021-01" db="EMBL/GenBank/DDBJ databases">
        <authorList>
            <person name="Zahm M."/>
            <person name="Roques C."/>
            <person name="Cabau C."/>
            <person name="Klopp C."/>
            <person name="Donnadieu C."/>
            <person name="Jouanno E."/>
            <person name="Lampietro C."/>
            <person name="Louis A."/>
            <person name="Herpin A."/>
            <person name="Echchiki A."/>
            <person name="Berthelot C."/>
            <person name="Parey E."/>
            <person name="Roest-Crollius H."/>
            <person name="Braasch I."/>
            <person name="Postlethwait J."/>
            <person name="Bobe J."/>
            <person name="Montfort J."/>
            <person name="Bouchez O."/>
            <person name="Begum T."/>
            <person name="Mejri S."/>
            <person name="Adams A."/>
            <person name="Chen W.-J."/>
            <person name="Guiguen Y."/>
        </authorList>
    </citation>
    <scope>NUCLEOTIDE SEQUENCE</scope>
    <source>
        <strain evidence="2">YG-15Mar2019-1</strain>
        <tissue evidence="2">Brain</tissue>
    </source>
</reference>
<evidence type="ECO:0000313" key="3">
    <source>
        <dbReference type="Proteomes" id="UP001046870"/>
    </source>
</evidence>
<evidence type="ECO:0000256" key="1">
    <source>
        <dbReference type="SAM" id="MobiDB-lite"/>
    </source>
</evidence>
<dbReference type="OrthoDB" id="8954374at2759"/>
<organism evidence="2 3">
    <name type="scientific">Megalops atlanticus</name>
    <name type="common">Tarpon</name>
    <name type="synonym">Clupea gigantea</name>
    <dbReference type="NCBI Taxonomy" id="7932"/>
    <lineage>
        <taxon>Eukaryota</taxon>
        <taxon>Metazoa</taxon>
        <taxon>Chordata</taxon>
        <taxon>Craniata</taxon>
        <taxon>Vertebrata</taxon>
        <taxon>Euteleostomi</taxon>
        <taxon>Actinopterygii</taxon>
        <taxon>Neopterygii</taxon>
        <taxon>Teleostei</taxon>
        <taxon>Elopiformes</taxon>
        <taxon>Megalopidae</taxon>
        <taxon>Megalops</taxon>
    </lineage>
</organism>
<gene>
    <name evidence="2" type="ORF">MATL_G00149590</name>
</gene>
<accession>A0A9D3T253</accession>